<dbReference type="Gene3D" id="3.30.450.20">
    <property type="entry name" value="PAS domain"/>
    <property type="match status" value="1"/>
</dbReference>
<dbReference type="PANTHER" id="PTHR11920">
    <property type="entry name" value="GUANYLYL CYCLASE"/>
    <property type="match status" value="1"/>
</dbReference>
<dbReference type="InterPro" id="IPR001054">
    <property type="entry name" value="A/G_cyclase"/>
</dbReference>
<proteinExistence type="predicted"/>
<dbReference type="Proteomes" id="UP001470230">
    <property type="component" value="Unassembled WGS sequence"/>
</dbReference>
<keyword evidence="4 7" id="KW-1133">Transmembrane helix</keyword>
<dbReference type="SMART" id="SM00044">
    <property type="entry name" value="CYCc"/>
    <property type="match status" value="1"/>
</dbReference>
<dbReference type="PANTHER" id="PTHR11920:SF335">
    <property type="entry name" value="GUANYLATE CYCLASE"/>
    <property type="match status" value="1"/>
</dbReference>
<dbReference type="InterPro" id="IPR035965">
    <property type="entry name" value="PAS-like_dom_sf"/>
</dbReference>
<feature type="transmembrane region" description="Helical" evidence="7">
    <location>
        <begin position="506"/>
        <end position="527"/>
    </location>
</feature>
<comment type="caution">
    <text evidence="9">The sequence shown here is derived from an EMBL/GenBank/DDBJ whole genome shotgun (WGS) entry which is preliminary data.</text>
</comment>
<keyword evidence="3" id="KW-0547">Nucleotide-binding</keyword>
<feature type="transmembrane region" description="Helical" evidence="7">
    <location>
        <begin position="297"/>
        <end position="318"/>
    </location>
</feature>
<keyword evidence="5 7" id="KW-0472">Membrane</keyword>
<dbReference type="InterPro" id="IPR029787">
    <property type="entry name" value="Nucleotide_cyclase"/>
</dbReference>
<dbReference type="EMBL" id="JAPFFF010000002">
    <property type="protein sequence ID" value="KAK8897352.1"/>
    <property type="molecule type" value="Genomic_DNA"/>
</dbReference>
<reference evidence="9 10" key="1">
    <citation type="submission" date="2024-04" db="EMBL/GenBank/DDBJ databases">
        <title>Tritrichomonas musculus Genome.</title>
        <authorList>
            <person name="Alves-Ferreira E."/>
            <person name="Grigg M."/>
            <person name="Lorenzi H."/>
            <person name="Galac M."/>
        </authorList>
    </citation>
    <scope>NUCLEOTIDE SEQUENCE [LARGE SCALE GENOMIC DNA]</scope>
    <source>
        <strain evidence="9 10">EAF2021</strain>
    </source>
</reference>
<keyword evidence="2 7" id="KW-0812">Transmembrane</keyword>
<sequence length="1231" mass="139531">MNHLKLLDSIQTDKTLFSYVKSPNKFLLIANTGIKYAHPIVLDLTLFILATEKWQKNSYVYLIYAKFISIYPEEAVTLKYIYKFVKLQKLKGSAARCIKRQTGMILNQREGGLTAELRSKINLIKKQNQLAKHKLGHVWDVVIRGNLNEIEVATKRAINSINDTNAEFKHLLHEFPNNRNVTYFYSTFLNELMADQNMSDEMHRRSRLLLPGISIVEDQTHEYGLKQFPNLPSSIKVQKDQPMMTSTVETAQLFQHDQSELSLKRDRQKDLEQIAGIRQNIENLVIPSIRGTKIMRILSSLFMFIIPCIIGLILIEYYIKKLQRPMKFLASLSMLRTYAYQVIAFSLRFVGQCLGVFEEVKEHPEKPPKSFGNTWDTKEQLEYILGITTNALQDFGSFRMFEENDRLINQAQALIFQNTVPYVYYTSPTNVTTSNISIQAAILDFTIQTKMILTATNMTNSILSSGAILNPINNVSPISTNIRDAMYLMIEYMNSNYSRVKKFGNILYIVLIAAEILIFISTLIIQLKWINSNKKETYQCLFSLPKNVVSELAENRGSKKKDNQAEEMNKQDENILKIFNSGGSSEDSFSDAALLVAGSILVLIFAAIVSVLFVLLVINLTKSVRNSAPHLHYLMGSYSMILSSINWLHIILFEFGDNPIPNLDFNYSLSQMLYIFEISKHYFHMISAGGPSSSEVPFRGFTDGVRNASPKNCSSSNISNDFDYSKQKKFLKDQFKFVIDRTFSKPFIKSNFNSLTDVLQCSPVDMIFTLIEPIVLYSILPFQKGIVDKVDPKSPAYGSIWIQLITPLYDLFFEPLHNQINPSITDDLKNIRNQYIPIIATFLVVGILIEIILYIHVMFIENHIRSVLSLLLHCQTNVIFSSSKITRVLSGDFSSQQNDSLDRNNSFFDTVFTSLPDAIMYANSDMIIQNANQACKHTFGDIVLVGKNIRDFFMSNNFSGNTESLFLSVTSNHTEELSYKTANSNLILKATSMIACGKFVISCRNVTQSHNYNTLILEEKQNSDKLLSTILPPSLVGRVQEGEKNISFSVQSASILFSDIVNFTPWCGSLPAQTVMSTLNILFKRFDSILDTKPTMTKIKCIGDCYMAAGGIFAELNQPAVHAREVVSFGLQSTREIQQINEEINQNLKIRIGVNTGGPIVAGVLGIGKPTFEILGPAINRAQQMEQNGFPMKVHISISVYELICGFNFKFVNRRQIECKGEMVETYLVEP</sequence>
<dbReference type="Pfam" id="PF00211">
    <property type="entry name" value="Guanylate_cyc"/>
    <property type="match status" value="1"/>
</dbReference>
<evidence type="ECO:0000259" key="8">
    <source>
        <dbReference type="PROSITE" id="PS50125"/>
    </source>
</evidence>
<dbReference type="PROSITE" id="PS50125">
    <property type="entry name" value="GUANYLATE_CYCLASE_2"/>
    <property type="match status" value="1"/>
</dbReference>
<evidence type="ECO:0000256" key="4">
    <source>
        <dbReference type="ARBA" id="ARBA00022989"/>
    </source>
</evidence>
<feature type="transmembrane region" description="Helical" evidence="7">
    <location>
        <begin position="835"/>
        <end position="859"/>
    </location>
</feature>
<organism evidence="9 10">
    <name type="scientific">Tritrichomonas musculus</name>
    <dbReference type="NCBI Taxonomy" id="1915356"/>
    <lineage>
        <taxon>Eukaryota</taxon>
        <taxon>Metamonada</taxon>
        <taxon>Parabasalia</taxon>
        <taxon>Tritrichomonadida</taxon>
        <taxon>Tritrichomonadidae</taxon>
        <taxon>Tritrichomonas</taxon>
    </lineage>
</organism>
<evidence type="ECO:0000256" key="5">
    <source>
        <dbReference type="ARBA" id="ARBA00023136"/>
    </source>
</evidence>
<dbReference type="SUPFAM" id="SSF55785">
    <property type="entry name" value="PYP-like sensor domain (PAS domain)"/>
    <property type="match status" value="1"/>
</dbReference>
<feature type="domain" description="Guanylate cyclase" evidence="8">
    <location>
        <begin position="1054"/>
        <end position="1186"/>
    </location>
</feature>
<evidence type="ECO:0000313" key="10">
    <source>
        <dbReference type="Proteomes" id="UP001470230"/>
    </source>
</evidence>
<evidence type="ECO:0000256" key="7">
    <source>
        <dbReference type="SAM" id="Phobius"/>
    </source>
</evidence>
<name>A0ABR2L1Z5_9EUKA</name>
<evidence type="ECO:0000256" key="6">
    <source>
        <dbReference type="ARBA" id="ARBA00023239"/>
    </source>
</evidence>
<comment type="subcellular location">
    <subcellularLocation>
        <location evidence="1">Membrane</location>
    </subcellularLocation>
</comment>
<feature type="transmembrane region" description="Helical" evidence="7">
    <location>
        <begin position="592"/>
        <end position="618"/>
    </location>
</feature>
<dbReference type="CDD" id="cd07302">
    <property type="entry name" value="CHD"/>
    <property type="match status" value="1"/>
</dbReference>
<evidence type="ECO:0000313" key="9">
    <source>
        <dbReference type="EMBL" id="KAK8897352.1"/>
    </source>
</evidence>
<accession>A0ABR2L1Z5</accession>
<evidence type="ECO:0000256" key="3">
    <source>
        <dbReference type="ARBA" id="ARBA00022741"/>
    </source>
</evidence>
<gene>
    <name evidence="9" type="ORF">M9Y10_015294</name>
</gene>
<dbReference type="InterPro" id="IPR050401">
    <property type="entry name" value="Cyclic_nucleotide_synthase"/>
</dbReference>
<keyword evidence="10" id="KW-1185">Reference proteome</keyword>
<evidence type="ECO:0000256" key="2">
    <source>
        <dbReference type="ARBA" id="ARBA00022692"/>
    </source>
</evidence>
<dbReference type="SUPFAM" id="SSF55073">
    <property type="entry name" value="Nucleotide cyclase"/>
    <property type="match status" value="1"/>
</dbReference>
<dbReference type="Gene3D" id="3.30.70.1230">
    <property type="entry name" value="Nucleotide cyclase"/>
    <property type="match status" value="1"/>
</dbReference>
<protein>
    <recommendedName>
        <fullName evidence="8">Guanylate cyclase domain-containing protein</fullName>
    </recommendedName>
</protein>
<keyword evidence="6" id="KW-0456">Lyase</keyword>
<evidence type="ECO:0000256" key="1">
    <source>
        <dbReference type="ARBA" id="ARBA00004370"/>
    </source>
</evidence>